<proteinExistence type="predicted"/>
<dbReference type="STRING" id="225004.SAMN02745152_01316"/>
<dbReference type="EMBL" id="FUXC01000007">
    <property type="protein sequence ID" value="SJZ82411.1"/>
    <property type="molecule type" value="Genomic_DNA"/>
</dbReference>
<organism evidence="1 2">
    <name type="scientific">Treponema berlinense</name>
    <dbReference type="NCBI Taxonomy" id="225004"/>
    <lineage>
        <taxon>Bacteria</taxon>
        <taxon>Pseudomonadati</taxon>
        <taxon>Spirochaetota</taxon>
        <taxon>Spirochaetia</taxon>
        <taxon>Spirochaetales</taxon>
        <taxon>Treponemataceae</taxon>
        <taxon>Treponema</taxon>
    </lineage>
</organism>
<protein>
    <submittedName>
        <fullName evidence="1">Uncharacterized protein</fullName>
    </submittedName>
</protein>
<dbReference type="GeneID" id="303367553"/>
<dbReference type="Proteomes" id="UP000190395">
    <property type="component" value="Unassembled WGS sequence"/>
</dbReference>
<dbReference type="OrthoDB" id="358955at2"/>
<accession>A0A1T4NT15</accession>
<gene>
    <name evidence="1" type="ORF">SAMN02745152_01316</name>
</gene>
<keyword evidence="2" id="KW-1185">Reference proteome</keyword>
<reference evidence="1 2" key="1">
    <citation type="submission" date="2017-02" db="EMBL/GenBank/DDBJ databases">
        <authorList>
            <person name="Peterson S.W."/>
        </authorList>
    </citation>
    <scope>NUCLEOTIDE SEQUENCE [LARGE SCALE GENOMIC DNA]</scope>
    <source>
        <strain evidence="1 2">ATCC BAA-909</strain>
    </source>
</reference>
<evidence type="ECO:0000313" key="2">
    <source>
        <dbReference type="Proteomes" id="UP000190395"/>
    </source>
</evidence>
<sequence length="320" mass="37636">MADKKLTRKEKRDQKFANRELKSFSGIYPYFRLLWSPRTAKVSWKFLHTVTKSYLGTQFLEKWGFYHIPIVKVDSPLDKKIPFTPSKVYIYMDFINLFLRPLTMLIRRFGLKKAAPICNAWFSSATKVYSEASRMYHHSLSTTERPLYKENFHFRVIHAFDPHLLCVPSLHIALIALTEVFFKREFKNIGLSDAECFQKNTELYNEAIEIAESVLYMKQHSVNCIPAALYMITKLFPSLFSPNDATNFINDMFLSTELIKPEDVSSIKEYISFMYERYLLEGVAADDWRDPVIRWIDSYDWKAEEEKFNQKENAGGEKNV</sequence>
<dbReference type="AlphaFoldDB" id="A0A1T4NT15"/>
<evidence type="ECO:0000313" key="1">
    <source>
        <dbReference type="EMBL" id="SJZ82411.1"/>
    </source>
</evidence>
<dbReference type="RefSeq" id="WP_078931061.1">
    <property type="nucleotide sequence ID" value="NZ_CAMCOW010000054.1"/>
</dbReference>
<name>A0A1T4NT15_9SPIR</name>